<dbReference type="Pfam" id="PF12172">
    <property type="entry name" value="zf-ChsH2"/>
    <property type="match status" value="1"/>
</dbReference>
<dbReference type="InterPro" id="IPR012340">
    <property type="entry name" value="NA-bd_OB-fold"/>
</dbReference>
<dbReference type="EMBL" id="VLJT01000060">
    <property type="protein sequence ID" value="TWH09348.1"/>
    <property type="molecule type" value="Genomic_DNA"/>
</dbReference>
<evidence type="ECO:0000313" key="3">
    <source>
        <dbReference type="EMBL" id="TWH09348.1"/>
    </source>
</evidence>
<dbReference type="Proteomes" id="UP000317573">
    <property type="component" value="Unassembled WGS sequence"/>
</dbReference>
<dbReference type="RefSeq" id="WP_033098826.1">
    <property type="nucleotide sequence ID" value="NZ_VLJT01000060.1"/>
</dbReference>
<comment type="caution">
    <text evidence="3">The sequence shown here is derived from an EMBL/GenBank/DDBJ whole genome shotgun (WGS) entry which is preliminary data.</text>
</comment>
<proteinExistence type="predicted"/>
<accession>A0A562DI73</accession>
<gene>
    <name evidence="3" type="ORF">L618_005900000060</name>
</gene>
<sequence>MTTGIQMQRCTRCATVAFPFRLLCPHCHGHEFENVMARQGTVEEWTAQHTEPPTRFASVRCDLGPIVVAAVHGPPITPGTTIELTSIPPTAPDNPIGYVPTPHAQEKR</sequence>
<dbReference type="SUPFAM" id="SSF50249">
    <property type="entry name" value="Nucleic acid-binding proteins"/>
    <property type="match status" value="1"/>
</dbReference>
<protein>
    <submittedName>
        <fullName evidence="3">Putative nucleic-acid-binding protein containing a Zn-ribbon</fullName>
    </submittedName>
</protein>
<dbReference type="AlphaFoldDB" id="A0A562DI73"/>
<reference evidence="3 4" key="1">
    <citation type="submission" date="2019-07" db="EMBL/GenBank/DDBJ databases">
        <title>Genome sequencing of lignin-degrading bacterial isolates.</title>
        <authorList>
            <person name="Gladden J."/>
        </authorList>
    </citation>
    <scope>NUCLEOTIDE SEQUENCE [LARGE SCALE GENOMIC DNA]</scope>
    <source>
        <strain evidence="3 4">J45</strain>
    </source>
</reference>
<evidence type="ECO:0000256" key="1">
    <source>
        <dbReference type="SAM" id="MobiDB-lite"/>
    </source>
</evidence>
<feature type="region of interest" description="Disordered" evidence="1">
    <location>
        <begin position="81"/>
        <end position="108"/>
    </location>
</feature>
<evidence type="ECO:0000313" key="4">
    <source>
        <dbReference type="Proteomes" id="UP000317573"/>
    </source>
</evidence>
<name>A0A562DI73_RHORH</name>
<feature type="domain" description="ChsH2 rubredoxin-like zinc ribbon" evidence="2">
    <location>
        <begin position="8"/>
        <end position="33"/>
    </location>
</feature>
<dbReference type="InterPro" id="IPR022002">
    <property type="entry name" value="ChsH2_Znr"/>
</dbReference>
<organism evidence="3 4">
    <name type="scientific">Rhodococcus rhodochrous J45</name>
    <dbReference type="NCBI Taxonomy" id="935266"/>
    <lineage>
        <taxon>Bacteria</taxon>
        <taxon>Bacillati</taxon>
        <taxon>Actinomycetota</taxon>
        <taxon>Actinomycetes</taxon>
        <taxon>Mycobacteriales</taxon>
        <taxon>Nocardiaceae</taxon>
        <taxon>Rhodococcus</taxon>
    </lineage>
</organism>
<evidence type="ECO:0000259" key="2">
    <source>
        <dbReference type="Pfam" id="PF12172"/>
    </source>
</evidence>